<evidence type="ECO:0000313" key="1">
    <source>
        <dbReference type="EMBL" id="MEN5380413.1"/>
    </source>
</evidence>
<proteinExistence type="predicted"/>
<organism evidence="1 2">
    <name type="scientific">Sphingobacterium kitahiroshimense</name>
    <dbReference type="NCBI Taxonomy" id="470446"/>
    <lineage>
        <taxon>Bacteria</taxon>
        <taxon>Pseudomonadati</taxon>
        <taxon>Bacteroidota</taxon>
        <taxon>Sphingobacteriia</taxon>
        <taxon>Sphingobacteriales</taxon>
        <taxon>Sphingobacteriaceae</taxon>
        <taxon>Sphingobacterium</taxon>
    </lineage>
</organism>
<name>A0ABV0C1K1_9SPHI</name>
<protein>
    <submittedName>
        <fullName evidence="1">Carboxypeptidase regulatory-like domain-containing protein</fullName>
    </submittedName>
</protein>
<accession>A0ABV0C1K1</accession>
<reference evidence="1 2" key="1">
    <citation type="submission" date="2024-04" db="EMBL/GenBank/DDBJ databases">
        <title>WGS of bacteria from Torrens River.</title>
        <authorList>
            <person name="Wyrsch E.R."/>
            <person name="Drigo B."/>
        </authorList>
    </citation>
    <scope>NUCLEOTIDE SEQUENCE [LARGE SCALE GENOMIC DNA]</scope>
    <source>
        <strain evidence="1 2">TWI391</strain>
    </source>
</reference>
<gene>
    <name evidence="1" type="ORF">ABE541_24330</name>
</gene>
<sequence>MKYIKLLTLTMGVCGVKHAVAQTTEATLPINTIVERVQKLFQVFPVEKVHLHFDKPYYAVGDTLWFNSYLSRNLAEYEPSKVTYVEILNSRDSLIQTLRIPLDKGVGDGYLVLDPQYLAQDNYRFRAYTKWMGNFSSDYFYNKVVPIGDAISKKLITDITFVNNDQNAAKSQAVIQFRDAVGKLLINSKVNWSMISGWETIADGKGETDNMGKVTVNLSAKDKEILKKAYLEVSLQENKNDKPLKSTFSLKNALWDADVQFFPEGGNLLAGIAKNVAFKAVSADGKGIAVKGRILDGKGKQVAEFSDLGLGMGFFSLLPLPNEKYVASITFANGQERKFKLPEVVQNKANVVFVKQDETNLNMAIVTSEEDFAKNPNQSFYVLVQSNGHLVYAAQANLKSATALITIPKERLPNGIAQVTLMTPAGKVISERLTFVKSEKLLDINLAVNKEQFKAKEKVNLKLSVLNNGKKYPGSYSISVIDESKVPYDDNQDLSIVSNFLLTSDLKGYIESPNTYFDEKNVNRDKALDALLMTQGFRRFDYQDLVAEKLPVLSFMPEQGIEIGGTLRLNTGRTVPNGGLLLSIPSKSIRKDTYTDDKGRFLFKDLVFTDSSKVTVNARGNDNYRSMVINMDQTYFPEIDKNNAYKNNFVMNIDRAMVPYLENSKKEYRKSILLDEVAVTGVQKKVITNRDFPSISGLSMPEHRIDAERLSGCNVLTMCLNTLLTGITYDSQTQKYYVTRSYNSGSRVPVQFFLNGMAIDEPGLNSINVPDIEGIEIFLKDDLGTVSRMYQNNGVVSIYTKKVEKKPRMSLTEIEKLLPKSNVIDLFPLGYIKERKFYEPKYETPESKAVNDLRTTIYWNPKVKVTETGEAALEFYNADGNGQYKVIVEGMDETGNVGRKVIRYNVTP</sequence>
<dbReference type="Proteomes" id="UP001409291">
    <property type="component" value="Unassembled WGS sequence"/>
</dbReference>
<keyword evidence="2" id="KW-1185">Reference proteome</keyword>
<evidence type="ECO:0000313" key="2">
    <source>
        <dbReference type="Proteomes" id="UP001409291"/>
    </source>
</evidence>
<dbReference type="RefSeq" id="WP_346583267.1">
    <property type="nucleotide sequence ID" value="NZ_JBDJLH010000006.1"/>
</dbReference>
<comment type="caution">
    <text evidence="1">The sequence shown here is derived from an EMBL/GenBank/DDBJ whole genome shotgun (WGS) entry which is preliminary data.</text>
</comment>
<dbReference type="EMBL" id="JBDJNQ010000017">
    <property type="protein sequence ID" value="MEN5380413.1"/>
    <property type="molecule type" value="Genomic_DNA"/>
</dbReference>